<reference evidence="1 2" key="1">
    <citation type="submission" date="2020-12" db="EMBL/GenBank/DDBJ databases">
        <title>Genome sequence of clinical Mycobacterium intracellulare strains.</title>
        <authorList>
            <person name="Tateishi Y."/>
            <person name="Matsumoto S."/>
            <person name="Fukushima Y."/>
            <person name="Nakajima C."/>
            <person name="Suzuki Y."/>
        </authorList>
    </citation>
    <scope>NUCLEOTIDE SEQUENCE [LARGE SCALE GENOMIC DNA]</scope>
    <source>
        <strain evidence="1 2">M018</strain>
    </source>
</reference>
<dbReference type="Proteomes" id="UP000595205">
    <property type="component" value="Chromosome"/>
</dbReference>
<name>A0A7R7MRL8_MYCIT</name>
<proteinExistence type="predicted"/>
<dbReference type="EMBL" id="AP024255">
    <property type="protein sequence ID" value="BCO98741.1"/>
    <property type="molecule type" value="Genomic_DNA"/>
</dbReference>
<accession>A0A7R7MRL8</accession>
<evidence type="ECO:0000313" key="2">
    <source>
        <dbReference type="Proteomes" id="UP000595205"/>
    </source>
</evidence>
<protein>
    <submittedName>
        <fullName evidence="1">Uncharacterized protein</fullName>
    </submittedName>
</protein>
<gene>
    <name evidence="1" type="ORF">MINTM018_15110</name>
</gene>
<evidence type="ECO:0000313" key="1">
    <source>
        <dbReference type="EMBL" id="BCO98741.1"/>
    </source>
</evidence>
<dbReference type="AlphaFoldDB" id="A0A7R7MRL8"/>
<sequence length="75" mass="7952">MVDDAVDHGRGYHLISEHITPAGEGQVGGQDQRGVLEAAGDQLEEQVRGVLFEGDVADLVDDEQPDAAQLGQLGR</sequence>
<organism evidence="1 2">
    <name type="scientific">Mycobacterium intracellulare</name>
    <dbReference type="NCBI Taxonomy" id="1767"/>
    <lineage>
        <taxon>Bacteria</taxon>
        <taxon>Bacillati</taxon>
        <taxon>Actinomycetota</taxon>
        <taxon>Actinomycetes</taxon>
        <taxon>Mycobacteriales</taxon>
        <taxon>Mycobacteriaceae</taxon>
        <taxon>Mycobacterium</taxon>
        <taxon>Mycobacterium avium complex (MAC)</taxon>
    </lineage>
</organism>